<feature type="compositionally biased region" description="Polar residues" evidence="1">
    <location>
        <begin position="78"/>
        <end position="100"/>
    </location>
</feature>
<evidence type="ECO:0000259" key="2">
    <source>
        <dbReference type="SMART" id="SM01017"/>
    </source>
</evidence>
<dbReference type="AlphaFoldDB" id="A0A9W8DXT5"/>
<proteinExistence type="predicted"/>
<dbReference type="SUPFAM" id="SSF81296">
    <property type="entry name" value="E set domains"/>
    <property type="match status" value="1"/>
</dbReference>
<feature type="region of interest" description="Disordered" evidence="1">
    <location>
        <begin position="783"/>
        <end position="808"/>
    </location>
</feature>
<evidence type="ECO:0000256" key="1">
    <source>
        <dbReference type="SAM" id="MobiDB-lite"/>
    </source>
</evidence>
<dbReference type="PANTHER" id="PTHR11188">
    <property type="entry name" value="ARRESTIN DOMAIN CONTAINING PROTEIN"/>
    <property type="match status" value="1"/>
</dbReference>
<dbReference type="PANTHER" id="PTHR11188:SF17">
    <property type="entry name" value="FI21816P1"/>
    <property type="match status" value="1"/>
</dbReference>
<organism evidence="3 4">
    <name type="scientific">Tieghemiomyces parasiticus</name>
    <dbReference type="NCBI Taxonomy" id="78921"/>
    <lineage>
        <taxon>Eukaryota</taxon>
        <taxon>Fungi</taxon>
        <taxon>Fungi incertae sedis</taxon>
        <taxon>Zoopagomycota</taxon>
        <taxon>Kickxellomycotina</taxon>
        <taxon>Dimargaritomycetes</taxon>
        <taxon>Dimargaritales</taxon>
        <taxon>Dimargaritaceae</taxon>
        <taxon>Tieghemiomyces</taxon>
    </lineage>
</organism>
<dbReference type="GO" id="GO:0070086">
    <property type="term" value="P:ubiquitin-dependent endocytosis"/>
    <property type="evidence" value="ECO:0007669"/>
    <property type="project" value="TreeGrafter"/>
</dbReference>
<dbReference type="Proteomes" id="UP001150569">
    <property type="component" value="Unassembled WGS sequence"/>
</dbReference>
<dbReference type="InterPro" id="IPR014756">
    <property type="entry name" value="Ig_E-set"/>
</dbReference>
<dbReference type="OrthoDB" id="2333384at2759"/>
<gene>
    <name evidence="3" type="ORF">IWQ60_006221</name>
</gene>
<dbReference type="SMART" id="SM01017">
    <property type="entry name" value="Arrestin_C"/>
    <property type="match status" value="1"/>
</dbReference>
<dbReference type="InterPro" id="IPR011021">
    <property type="entry name" value="Arrestin-like_N"/>
</dbReference>
<name>A0A9W8DXT5_9FUNG</name>
<dbReference type="GO" id="GO:0030674">
    <property type="term" value="F:protein-macromolecule adaptor activity"/>
    <property type="evidence" value="ECO:0007669"/>
    <property type="project" value="TreeGrafter"/>
</dbReference>
<dbReference type="GO" id="GO:0005829">
    <property type="term" value="C:cytosol"/>
    <property type="evidence" value="ECO:0007669"/>
    <property type="project" value="TreeGrafter"/>
</dbReference>
<evidence type="ECO:0000313" key="4">
    <source>
        <dbReference type="Proteomes" id="UP001150569"/>
    </source>
</evidence>
<dbReference type="Pfam" id="PF02752">
    <property type="entry name" value="Arrestin_C"/>
    <property type="match status" value="1"/>
</dbReference>
<keyword evidence="4" id="KW-1185">Reference proteome</keyword>
<dbReference type="InterPro" id="IPR014752">
    <property type="entry name" value="Arrestin-like_C"/>
</dbReference>
<evidence type="ECO:0000313" key="3">
    <source>
        <dbReference type="EMBL" id="KAJ1922885.1"/>
    </source>
</evidence>
<dbReference type="InterPro" id="IPR050357">
    <property type="entry name" value="Arrestin_domain-protein"/>
</dbReference>
<dbReference type="Gene3D" id="2.60.40.640">
    <property type="match status" value="1"/>
</dbReference>
<sequence>MDPHQQQQEQATASLVARALHENIYCPPPEPGQQEADMNPLCILLNRDHIKEASSDFSALCRSASRLSFTHHRHHHSTPASPRQSASSNVPWSQPVTPLTRSPVPGAFHPCQSRNSTEDIPPLIPRSHSTSNMLKKLAPFATSVGAKASSSGPLLRIITTENVLIFRGAPEESRGRILRGTVCLSLTSTLKVKGISLTFKGLERIDCYLESHAWDTFSSTARHLDETRELVSHTWSFLVAEPGQTKVLQPGSYAWPFEIALPGDLPESLITPYGHVSYTLRAEIERPTLCFNIVDKKRIVVQRYAVPNESHLLSEASLPPWYSGYHRESNLRYSVQVPNTVYAFDEVIPITVRLRNEVVAPRSASPVSSAASSTTLSPRHSRHPSDASRTSISEPTSPHESDGEGSSGGGLSMSASRSTVATTITSGDEALARKLSATREFGPHEGPAFNILGVADADRLRNLGCYSITASINEYTYYHSGDQQHQRRVSRVAAKTKVPVSTESSESGDLETTVYLRVPRPTHPGDFKPIVQNCRTHFMRIKHKIKVGIQVHQGELHGKILVTLPITLVVATIDHLLADPPVYKEDCLQEGDLVESASSTVPNSVVASPVLEAAPDLTSSLSSSSVLNPAASDRRAAMHPSAMDTSAAPPRFSVAPPSFGPRRKSASRLHLRSSSLQSLTRALHQSVSLMAGPPAPAVIREMTTTLPSGTTLPLPPCASMAATSNDYRAQLATRLSNEADAGARAAHRWVDEEVPQTPTSPPPCYSEFSSPALRGAESFITPRTIGGASTNPLHPASPSLSPPNVISF</sequence>
<dbReference type="GO" id="GO:0005886">
    <property type="term" value="C:plasma membrane"/>
    <property type="evidence" value="ECO:0007669"/>
    <property type="project" value="TreeGrafter"/>
</dbReference>
<feature type="compositionally biased region" description="Low complexity" evidence="1">
    <location>
        <begin position="792"/>
        <end position="808"/>
    </location>
</feature>
<reference evidence="3" key="1">
    <citation type="submission" date="2022-07" db="EMBL/GenBank/DDBJ databases">
        <title>Phylogenomic reconstructions and comparative analyses of Kickxellomycotina fungi.</title>
        <authorList>
            <person name="Reynolds N.K."/>
            <person name="Stajich J.E."/>
            <person name="Barry K."/>
            <person name="Grigoriev I.V."/>
            <person name="Crous P."/>
            <person name="Smith M.E."/>
        </authorList>
    </citation>
    <scope>NUCLEOTIDE SEQUENCE</scope>
    <source>
        <strain evidence="3">RSA 861</strain>
    </source>
</reference>
<dbReference type="InterPro" id="IPR011022">
    <property type="entry name" value="Arrestin_C-like"/>
</dbReference>
<dbReference type="GO" id="GO:0031625">
    <property type="term" value="F:ubiquitin protein ligase binding"/>
    <property type="evidence" value="ECO:0007669"/>
    <property type="project" value="TreeGrafter"/>
</dbReference>
<feature type="region of interest" description="Disordered" evidence="1">
    <location>
        <begin position="620"/>
        <end position="652"/>
    </location>
</feature>
<feature type="compositionally biased region" description="Low complexity" evidence="1">
    <location>
        <begin position="361"/>
        <end position="378"/>
    </location>
</feature>
<accession>A0A9W8DXT5</accession>
<feature type="compositionally biased region" description="Polar residues" evidence="1">
    <location>
        <begin position="387"/>
        <end position="396"/>
    </location>
</feature>
<feature type="region of interest" description="Disordered" evidence="1">
    <location>
        <begin position="361"/>
        <end position="422"/>
    </location>
</feature>
<comment type="caution">
    <text evidence="3">The sequence shown here is derived from an EMBL/GenBank/DDBJ whole genome shotgun (WGS) entry which is preliminary data.</text>
</comment>
<protein>
    <recommendedName>
        <fullName evidence="2">Arrestin C-terminal-like domain-containing protein</fullName>
    </recommendedName>
</protein>
<dbReference type="EMBL" id="JANBPT010000367">
    <property type="protein sequence ID" value="KAJ1922885.1"/>
    <property type="molecule type" value="Genomic_DNA"/>
</dbReference>
<dbReference type="Pfam" id="PF00339">
    <property type="entry name" value="Arrestin_N"/>
    <property type="match status" value="1"/>
</dbReference>
<feature type="domain" description="Arrestin C-terminal-like" evidence="2">
    <location>
        <begin position="327"/>
        <end position="575"/>
    </location>
</feature>
<feature type="region of interest" description="Disordered" evidence="1">
    <location>
        <begin position="72"/>
        <end position="121"/>
    </location>
</feature>